<sequence length="153" mass="17411">MTLKDMIFRDCILTDVRAADQEDALRQIFEALYKARKVKESFYNAVLKRETEYPTGLALPHCNVAIPHVVPEHVNSSALGIAVLREPVLFRQMDNHDLTTEVRIIFNIALGREGKQIEVLQSIMKMVLEKDMIHAILKAGSPEEIEMILRKVG</sequence>
<dbReference type="CDD" id="cd00211">
    <property type="entry name" value="PTS_IIA_fru"/>
    <property type="match status" value="1"/>
</dbReference>
<gene>
    <name evidence="2" type="ORF">CAFE_14960</name>
</gene>
<dbReference type="OrthoDB" id="370976at2"/>
<dbReference type="Proteomes" id="UP000469440">
    <property type="component" value="Unassembled WGS sequence"/>
</dbReference>
<dbReference type="RefSeq" id="WP_156990244.1">
    <property type="nucleotide sequence ID" value="NZ_VWXL01000047.1"/>
</dbReference>
<organism evidence="2 3">
    <name type="scientific">Caproicibacter fermentans</name>
    <dbReference type="NCBI Taxonomy" id="2576756"/>
    <lineage>
        <taxon>Bacteria</taxon>
        <taxon>Bacillati</taxon>
        <taxon>Bacillota</taxon>
        <taxon>Clostridia</taxon>
        <taxon>Eubacteriales</taxon>
        <taxon>Acutalibacteraceae</taxon>
        <taxon>Caproicibacter</taxon>
    </lineage>
</organism>
<comment type="caution">
    <text evidence="2">The sequence shown here is derived from an EMBL/GenBank/DDBJ whole genome shotgun (WGS) entry which is preliminary data.</text>
</comment>
<dbReference type="AlphaFoldDB" id="A0A6N8HYP3"/>
<proteinExistence type="predicted"/>
<feature type="domain" description="PTS EIIA type-2" evidence="1">
    <location>
        <begin position="5"/>
        <end position="152"/>
    </location>
</feature>
<dbReference type="InterPro" id="IPR002178">
    <property type="entry name" value="PTS_EIIA_type-2_dom"/>
</dbReference>
<dbReference type="SUPFAM" id="SSF55804">
    <property type="entry name" value="Phoshotransferase/anion transport protein"/>
    <property type="match status" value="1"/>
</dbReference>
<reference evidence="2 3" key="1">
    <citation type="submission" date="2019-09" db="EMBL/GenBank/DDBJ databases">
        <title>Genome sequence of Clostridium sp. EA1.</title>
        <authorList>
            <person name="Poehlein A."/>
            <person name="Bengelsdorf F.R."/>
            <person name="Daniel R."/>
        </authorList>
    </citation>
    <scope>NUCLEOTIDE SEQUENCE [LARGE SCALE GENOMIC DNA]</scope>
    <source>
        <strain evidence="2 3">EA1</strain>
    </source>
</reference>
<dbReference type="PROSITE" id="PS51094">
    <property type="entry name" value="PTS_EIIA_TYPE_2"/>
    <property type="match status" value="1"/>
</dbReference>
<keyword evidence="2" id="KW-0808">Transferase</keyword>
<evidence type="ECO:0000313" key="3">
    <source>
        <dbReference type="Proteomes" id="UP000469440"/>
    </source>
</evidence>
<name>A0A6N8HYP3_9FIRM</name>
<dbReference type="Pfam" id="PF00359">
    <property type="entry name" value="PTS_EIIA_2"/>
    <property type="match status" value="1"/>
</dbReference>
<keyword evidence="2" id="KW-0670">Pyruvate</keyword>
<accession>A0A6N8HYP3</accession>
<dbReference type="InterPro" id="IPR051541">
    <property type="entry name" value="PTS_SugarTrans_NitroReg"/>
</dbReference>
<dbReference type="EMBL" id="VWXL01000047">
    <property type="protein sequence ID" value="MVB10798.1"/>
    <property type="molecule type" value="Genomic_DNA"/>
</dbReference>
<dbReference type="PANTHER" id="PTHR47738:SF3">
    <property type="entry name" value="PHOSPHOTRANSFERASE SYSTEM MANNITOL_FRUCTOSE-SPECIFIC IIA DOMAIN CONTAINING PROTEIN"/>
    <property type="match status" value="1"/>
</dbReference>
<keyword evidence="3" id="KW-1185">Reference proteome</keyword>
<protein>
    <submittedName>
        <fullName evidence="2">Phosphoenolpyruvate-dependent sugar phosphotransferase system, EIIA 2</fullName>
    </submittedName>
</protein>
<dbReference type="PANTHER" id="PTHR47738">
    <property type="entry name" value="PTS SYSTEM FRUCTOSE-LIKE EIIA COMPONENT-RELATED"/>
    <property type="match status" value="1"/>
</dbReference>
<evidence type="ECO:0000313" key="2">
    <source>
        <dbReference type="EMBL" id="MVB10798.1"/>
    </source>
</evidence>
<evidence type="ECO:0000259" key="1">
    <source>
        <dbReference type="PROSITE" id="PS51094"/>
    </source>
</evidence>
<dbReference type="Gene3D" id="3.40.930.10">
    <property type="entry name" value="Mannitol-specific EII, Chain A"/>
    <property type="match status" value="1"/>
</dbReference>
<dbReference type="GO" id="GO:0016740">
    <property type="term" value="F:transferase activity"/>
    <property type="evidence" value="ECO:0007669"/>
    <property type="project" value="UniProtKB-KW"/>
</dbReference>
<dbReference type="InterPro" id="IPR016152">
    <property type="entry name" value="PTrfase/Anion_transptr"/>
</dbReference>